<evidence type="ECO:0000313" key="1">
    <source>
        <dbReference type="EMBL" id="MBR0597173.1"/>
    </source>
</evidence>
<dbReference type="Proteomes" id="UP000675664">
    <property type="component" value="Unassembled WGS sequence"/>
</dbReference>
<dbReference type="SUPFAM" id="SSF53850">
    <property type="entry name" value="Periplasmic binding protein-like II"/>
    <property type="match status" value="1"/>
</dbReference>
<evidence type="ECO:0000313" key="2">
    <source>
        <dbReference type="Proteomes" id="UP000675664"/>
    </source>
</evidence>
<name>A0A8J8B035_9FIRM</name>
<dbReference type="RefSeq" id="WP_227017301.1">
    <property type="nucleotide sequence ID" value="NZ_JAGSND010000002.1"/>
</dbReference>
<accession>A0A8J8B035</accession>
<dbReference type="Pfam" id="PF13379">
    <property type="entry name" value="NMT1_2"/>
    <property type="match status" value="1"/>
</dbReference>
<dbReference type="AlphaFoldDB" id="A0A8J8B035"/>
<keyword evidence="2" id="KW-1185">Reference proteome</keyword>
<gene>
    <name evidence="1" type="ORF">KCX82_04755</name>
</gene>
<organism evidence="1 2">
    <name type="scientific">Sinanaerobacter chloroacetimidivorans</name>
    <dbReference type="NCBI Taxonomy" id="2818044"/>
    <lineage>
        <taxon>Bacteria</taxon>
        <taxon>Bacillati</taxon>
        <taxon>Bacillota</taxon>
        <taxon>Clostridia</taxon>
        <taxon>Peptostreptococcales</taxon>
        <taxon>Anaerovoracaceae</taxon>
        <taxon>Sinanaerobacter</taxon>
    </lineage>
</organism>
<comment type="caution">
    <text evidence="1">The sequence shown here is derived from an EMBL/GenBank/DDBJ whole genome shotgun (WGS) entry which is preliminary data.</text>
</comment>
<proteinExistence type="predicted"/>
<reference evidence="1" key="1">
    <citation type="submission" date="2021-04" db="EMBL/GenBank/DDBJ databases">
        <title>Sinoanaerobacter chloroacetimidivorans sp. nov., an obligate anaerobic bacterium isolated from anaerobic sludge.</title>
        <authorList>
            <person name="Bao Y."/>
        </authorList>
    </citation>
    <scope>NUCLEOTIDE SEQUENCE</scope>
    <source>
        <strain evidence="1">BAD-6</strain>
    </source>
</reference>
<protein>
    <submittedName>
        <fullName evidence="1">ABC transporter substrate-binding protein</fullName>
    </submittedName>
</protein>
<sequence length="337" mass="37507">MLQYFRKKKSARALVYGLSVCLLSAAVLLPLSGCSGSEKQKEIHIAEQFGIAYAPLQVMREQKLLEQELPGVKINWKQYGGPTPIREAMLAGDVDFGFMGSAPVLIGIDNGMDWKYAAGISFNQVALVTDQPDINSIRDFRDNDRIAILSPGSTQHILLCIASNQVFGDPNKFDNQIVSLSHPDAMDALIADTEVTAHFSTPPYLDKELEHGMKIITTGEEIMGQPFTFITGVAMVSFYKENPEEYDAIIRSLNAAIDYINSNMDEAVEMLAPIYDIDKATLKEQMTYNGTIYSNQLTGIDKLAEEMYRIGMLKNPINYHDAVFPKSRGTNENNEKE</sequence>
<dbReference type="Gene3D" id="3.40.190.10">
    <property type="entry name" value="Periplasmic binding protein-like II"/>
    <property type="match status" value="2"/>
</dbReference>
<reference evidence="1" key="2">
    <citation type="submission" date="2021-04" db="EMBL/GenBank/DDBJ databases">
        <authorList>
            <person name="Liu J."/>
        </authorList>
    </citation>
    <scope>NUCLEOTIDE SEQUENCE</scope>
    <source>
        <strain evidence="1">BAD-6</strain>
    </source>
</reference>
<dbReference type="EMBL" id="JAGSND010000002">
    <property type="protein sequence ID" value="MBR0597173.1"/>
    <property type="molecule type" value="Genomic_DNA"/>
</dbReference>
<dbReference type="PANTHER" id="PTHR30024">
    <property type="entry name" value="ALIPHATIC SULFONATES-BINDING PROTEIN-RELATED"/>
    <property type="match status" value="1"/>
</dbReference>
<dbReference type="PANTHER" id="PTHR30024:SF2">
    <property type="entry name" value="ABC TRANSPORTER SUBSTRATE-BINDING PROTEIN"/>
    <property type="match status" value="1"/>
</dbReference>